<keyword evidence="6 8" id="KW-0472">Membrane</keyword>
<dbReference type="InterPro" id="IPR011922">
    <property type="entry name" value="Cell_div_FtsL"/>
</dbReference>
<dbReference type="RefSeq" id="WP_142948037.1">
    <property type="nucleotide sequence ID" value="NZ_ARXR01000003.1"/>
</dbReference>
<dbReference type="PANTHER" id="PTHR37479">
    <property type="entry name" value="CELL DIVISION PROTEIN FTSL"/>
    <property type="match status" value="1"/>
</dbReference>
<keyword evidence="11" id="KW-1185">Reference proteome</keyword>
<comment type="similarity">
    <text evidence="8">Belongs to the FtsL family.</text>
</comment>
<organism evidence="10 11">
    <name type="scientific">Alloalcanivorax venustensis ISO4</name>
    <dbReference type="NCBI Taxonomy" id="1177184"/>
    <lineage>
        <taxon>Bacteria</taxon>
        <taxon>Pseudomonadati</taxon>
        <taxon>Pseudomonadota</taxon>
        <taxon>Gammaproteobacteria</taxon>
        <taxon>Oceanospirillales</taxon>
        <taxon>Alcanivoracaceae</taxon>
        <taxon>Alloalcanivorax</taxon>
    </lineage>
</organism>
<evidence type="ECO:0000256" key="6">
    <source>
        <dbReference type="ARBA" id="ARBA00023136"/>
    </source>
</evidence>
<comment type="subcellular location">
    <subcellularLocation>
        <location evidence="8">Cell inner membrane</location>
        <topology evidence="8">Single-pass type II membrane protein</topology>
    </subcellularLocation>
    <subcellularLocation>
        <location evidence="1">Cell membrane</location>
        <topology evidence="1">Single-pass type II membrane protein</topology>
    </subcellularLocation>
    <text evidence="8">Localizes to the division septum where it forms a ring structure.</text>
</comment>
<evidence type="ECO:0000256" key="3">
    <source>
        <dbReference type="ARBA" id="ARBA00022618"/>
    </source>
</evidence>
<feature type="transmembrane region" description="Helical" evidence="8">
    <location>
        <begin position="17"/>
        <end position="37"/>
    </location>
</feature>
<keyword evidence="8" id="KW-0997">Cell inner membrane</keyword>
<evidence type="ECO:0000256" key="4">
    <source>
        <dbReference type="ARBA" id="ARBA00022692"/>
    </source>
</evidence>
<evidence type="ECO:0000256" key="5">
    <source>
        <dbReference type="ARBA" id="ARBA00022989"/>
    </source>
</evidence>
<dbReference type="GO" id="GO:0051301">
    <property type="term" value="P:cell division"/>
    <property type="evidence" value="ECO:0007669"/>
    <property type="project" value="UniProtKB-KW"/>
</dbReference>
<evidence type="ECO:0000256" key="2">
    <source>
        <dbReference type="ARBA" id="ARBA00022475"/>
    </source>
</evidence>
<evidence type="ECO:0000256" key="9">
    <source>
        <dbReference type="NCBIfam" id="TIGR02209"/>
    </source>
</evidence>
<keyword evidence="4 8" id="KW-0812">Transmembrane</keyword>
<keyword evidence="7 8" id="KW-0131">Cell cycle</keyword>
<evidence type="ECO:0000256" key="1">
    <source>
        <dbReference type="ARBA" id="ARBA00004401"/>
    </source>
</evidence>
<accession>A0ABS0AD03</accession>
<sequence>MSAARGQATGSVLAAGWLPPLLLVLVVASAVGVAYSVHESRRLTDRAQQAQRQQAQLETRWGQLLLEHSTWGSYARVERLAREELGMKLPKTDERVLIRP</sequence>
<comment type="caution">
    <text evidence="10">The sequence shown here is derived from an EMBL/GenBank/DDBJ whole genome shotgun (WGS) entry which is preliminary data.</text>
</comment>
<name>A0ABS0AD03_9GAMM</name>
<keyword evidence="5 8" id="KW-1133">Transmembrane helix</keyword>
<dbReference type="Proteomes" id="UP000644441">
    <property type="component" value="Unassembled WGS sequence"/>
</dbReference>
<evidence type="ECO:0000313" key="10">
    <source>
        <dbReference type="EMBL" id="MBF5051990.1"/>
    </source>
</evidence>
<dbReference type="HAMAP" id="MF_00910">
    <property type="entry name" value="FtsL"/>
    <property type="match status" value="1"/>
</dbReference>
<dbReference type="GeneID" id="99767629"/>
<dbReference type="Pfam" id="PF04999">
    <property type="entry name" value="FtsL"/>
    <property type="match status" value="1"/>
</dbReference>
<evidence type="ECO:0000256" key="7">
    <source>
        <dbReference type="ARBA" id="ARBA00023306"/>
    </source>
</evidence>
<proteinExistence type="inferred from homology"/>
<keyword evidence="2 8" id="KW-1003">Cell membrane</keyword>
<reference evidence="10 11" key="1">
    <citation type="submission" date="2012-09" db="EMBL/GenBank/DDBJ databases">
        <title>Genome Sequence of alkane-degrading Bacterium Alcanivorax venustensis ISO4.</title>
        <authorList>
            <person name="Lai Q."/>
            <person name="Shao Z."/>
        </authorList>
    </citation>
    <scope>NUCLEOTIDE SEQUENCE [LARGE SCALE GENOMIC DNA]</scope>
    <source>
        <strain evidence="10 11">ISO4</strain>
    </source>
</reference>
<dbReference type="EMBL" id="ARXR01000003">
    <property type="protein sequence ID" value="MBF5051990.1"/>
    <property type="molecule type" value="Genomic_DNA"/>
</dbReference>
<dbReference type="NCBIfam" id="TIGR02209">
    <property type="entry name" value="ftsL_broad"/>
    <property type="match status" value="1"/>
</dbReference>
<evidence type="ECO:0000313" key="11">
    <source>
        <dbReference type="Proteomes" id="UP000644441"/>
    </source>
</evidence>
<protein>
    <recommendedName>
        <fullName evidence="8 9">Cell division protein FtsL</fullName>
    </recommendedName>
</protein>
<comment type="subunit">
    <text evidence="8">Part of a complex composed of FtsB, FtsL and FtsQ.</text>
</comment>
<gene>
    <name evidence="8" type="primary">ftsL</name>
    <name evidence="10" type="ORF">ISO4_00592</name>
</gene>
<evidence type="ECO:0000256" key="8">
    <source>
        <dbReference type="HAMAP-Rule" id="MF_00910"/>
    </source>
</evidence>
<comment type="function">
    <text evidence="8">Essential cell division protein. May link together the upstream cell division proteins, which are predominantly cytoplasmic, with the downstream cell division proteins, which are predominantly periplasmic.</text>
</comment>
<dbReference type="PANTHER" id="PTHR37479:SF1">
    <property type="entry name" value="CELL DIVISION PROTEIN FTSL"/>
    <property type="match status" value="1"/>
</dbReference>
<keyword evidence="3 8" id="KW-0132">Cell division</keyword>